<comment type="pathway">
    <text evidence="1">Nucleotide-sugar biosynthesis; GDP-alpha-D-mannose biosynthesis; GDP-alpha-D-mannose from alpha-D-mannose 1-phosphate (GTP route): step 1/1.</text>
</comment>
<comment type="similarity">
    <text evidence="2 9">Belongs to the mannose-6-phosphate isomerase type 2 family.</text>
</comment>
<gene>
    <name evidence="13" type="ORF">ACD661_13700</name>
</gene>
<name>A0ABW8DA81_9GAMM</name>
<dbReference type="Gene3D" id="2.60.120.10">
    <property type="entry name" value="Jelly Rolls"/>
    <property type="match status" value="1"/>
</dbReference>
<evidence type="ECO:0000256" key="8">
    <source>
        <dbReference type="ARBA" id="ARBA00047343"/>
    </source>
</evidence>
<dbReference type="Proteomes" id="UP001615550">
    <property type="component" value="Unassembled WGS sequence"/>
</dbReference>
<organism evidence="13 14">
    <name type="scientific">Legionella lytica</name>
    <dbReference type="NCBI Taxonomy" id="96232"/>
    <lineage>
        <taxon>Bacteria</taxon>
        <taxon>Pseudomonadati</taxon>
        <taxon>Pseudomonadota</taxon>
        <taxon>Gammaproteobacteria</taxon>
        <taxon>Legionellales</taxon>
        <taxon>Legionellaceae</taxon>
        <taxon>Legionella</taxon>
    </lineage>
</organism>
<evidence type="ECO:0000259" key="10">
    <source>
        <dbReference type="Pfam" id="PF00483"/>
    </source>
</evidence>
<dbReference type="PANTHER" id="PTHR46390:SF1">
    <property type="entry name" value="MANNOSE-1-PHOSPHATE GUANYLYLTRANSFERASE"/>
    <property type="match status" value="1"/>
</dbReference>
<keyword evidence="6" id="KW-0547">Nucleotide-binding</keyword>
<feature type="domain" description="Mannose-6-phosphate isomerase type II C-terminal" evidence="11">
    <location>
        <begin position="354"/>
        <end position="468"/>
    </location>
</feature>
<evidence type="ECO:0000313" key="13">
    <source>
        <dbReference type="EMBL" id="MFJ1269616.1"/>
    </source>
</evidence>
<dbReference type="InterPro" id="IPR029044">
    <property type="entry name" value="Nucleotide-diphossugar_trans"/>
</dbReference>
<reference evidence="13 14" key="1">
    <citation type="submission" date="2024-08" db="EMBL/GenBank/DDBJ databases">
        <title>Draft Genome Sequence of Legionella lytica strain DSB2004, Isolated From a Fire Sprinkler System.</title>
        <authorList>
            <person name="Everhart A.D."/>
            <person name="Kidane D.T."/>
            <person name="Farone A.L."/>
            <person name="Farone M.B."/>
        </authorList>
    </citation>
    <scope>NUCLEOTIDE SEQUENCE [LARGE SCALE GENOMIC DNA]</scope>
    <source>
        <strain evidence="13 14">DSB2004</strain>
    </source>
</reference>
<evidence type="ECO:0000256" key="2">
    <source>
        <dbReference type="ARBA" id="ARBA00006115"/>
    </source>
</evidence>
<evidence type="ECO:0000256" key="7">
    <source>
        <dbReference type="ARBA" id="ARBA00023134"/>
    </source>
</evidence>
<dbReference type="EMBL" id="JBGORX010000007">
    <property type="protein sequence ID" value="MFJ1269616.1"/>
    <property type="molecule type" value="Genomic_DNA"/>
</dbReference>
<dbReference type="CDD" id="cd02213">
    <property type="entry name" value="cupin_PMI_typeII_C"/>
    <property type="match status" value="1"/>
</dbReference>
<evidence type="ECO:0000256" key="5">
    <source>
        <dbReference type="ARBA" id="ARBA00022695"/>
    </source>
</evidence>
<dbReference type="SUPFAM" id="SSF53448">
    <property type="entry name" value="Nucleotide-diphospho-sugar transferases"/>
    <property type="match status" value="1"/>
</dbReference>
<feature type="domain" description="MannoseP isomerase/GMP-like beta-helix" evidence="12">
    <location>
        <begin position="297"/>
        <end position="350"/>
    </location>
</feature>
<dbReference type="PANTHER" id="PTHR46390">
    <property type="entry name" value="MANNOSE-1-PHOSPHATE GUANYLYLTRANSFERASE"/>
    <property type="match status" value="1"/>
</dbReference>
<keyword evidence="13" id="KW-0413">Isomerase</keyword>
<comment type="catalytic activity">
    <reaction evidence="8">
        <text>alpha-D-mannose 1-phosphate + GTP + H(+) = GDP-alpha-D-mannose + diphosphate</text>
        <dbReference type="Rhea" id="RHEA:15229"/>
        <dbReference type="ChEBI" id="CHEBI:15378"/>
        <dbReference type="ChEBI" id="CHEBI:33019"/>
        <dbReference type="ChEBI" id="CHEBI:37565"/>
        <dbReference type="ChEBI" id="CHEBI:57527"/>
        <dbReference type="ChEBI" id="CHEBI:58409"/>
        <dbReference type="EC" id="2.7.7.13"/>
    </reaction>
</comment>
<sequence>MSITPVILCGGAGSRMWPLSRSGYPKQFLSLFGEQSLLQQTATRLCGLPNIKSPIVISNNEQRFLVSEQLREAGVEQAQVVLEPIGRNTAPAVAAAALIALEKEKDAILIVLPSDHVILHNDVFRQLIMQAKDVATEGHLVTLGVPPTQAHTGYGYIKKGDALTSVTSAFAVSKFIEKPNATKAEEFFSSNDYYWNSGMFVFRADVYLREFAKLQPQMLEHVTQAVEHAERDLDFIRLEKKAFSTCPSNSIDYAIMEHTQHAAVLAANNLGWSDIGSWDALACLLPMDVNGNNVVGDVVLENTKNCYLHSEGRMLAAVGIENIVVVETADAVLVAQKDKVQDVKRIVEKLNITGRSESIDHRKVYRPWGSYERIDAGARFQVKRIIVNPGASLSSQMHYHRAEHWIVVKGTARVFNGDKEILLTENQSTYIPIGATHRLENPGKFPLELIEVQSGGYLGEDDIVRFEDVYGRVTA</sequence>
<dbReference type="Pfam" id="PF22640">
    <property type="entry name" value="ManC_GMP_beta-helix"/>
    <property type="match status" value="1"/>
</dbReference>
<evidence type="ECO:0000256" key="3">
    <source>
        <dbReference type="ARBA" id="ARBA00012387"/>
    </source>
</evidence>
<evidence type="ECO:0000256" key="6">
    <source>
        <dbReference type="ARBA" id="ARBA00022741"/>
    </source>
</evidence>
<dbReference type="GO" id="GO:0004476">
    <property type="term" value="F:mannose-6-phosphate isomerase activity"/>
    <property type="evidence" value="ECO:0007669"/>
    <property type="project" value="UniProtKB-EC"/>
</dbReference>
<evidence type="ECO:0000259" key="12">
    <source>
        <dbReference type="Pfam" id="PF22640"/>
    </source>
</evidence>
<dbReference type="InterPro" id="IPR005835">
    <property type="entry name" value="NTP_transferase_dom"/>
</dbReference>
<dbReference type="InterPro" id="IPR054566">
    <property type="entry name" value="ManC/GMP-like_b-helix"/>
</dbReference>
<protein>
    <recommendedName>
        <fullName evidence="3">mannose-1-phosphate guanylyltransferase</fullName>
        <ecNumber evidence="3">2.7.7.13</ecNumber>
    </recommendedName>
</protein>
<dbReference type="InterPro" id="IPR001538">
    <property type="entry name" value="Man6P_isomerase-2_C"/>
</dbReference>
<dbReference type="InterPro" id="IPR014710">
    <property type="entry name" value="RmlC-like_jellyroll"/>
</dbReference>
<comment type="caution">
    <text evidence="13">The sequence shown here is derived from an EMBL/GenBank/DDBJ whole genome shotgun (WGS) entry which is preliminary data.</text>
</comment>
<feature type="domain" description="Nucleotidyl transferase" evidence="10">
    <location>
        <begin position="5"/>
        <end position="281"/>
    </location>
</feature>
<keyword evidence="4 13" id="KW-0808">Transferase</keyword>
<proteinExistence type="inferred from homology"/>
<keyword evidence="5 13" id="KW-0548">Nucleotidyltransferase</keyword>
<dbReference type="InterPro" id="IPR006375">
    <property type="entry name" value="Man1P_GuaTrfase/Man6P_Isoase"/>
</dbReference>
<dbReference type="Pfam" id="PF01050">
    <property type="entry name" value="MannoseP_isomer"/>
    <property type="match status" value="1"/>
</dbReference>
<evidence type="ECO:0000256" key="1">
    <source>
        <dbReference type="ARBA" id="ARBA00004823"/>
    </source>
</evidence>
<dbReference type="InterPro" id="IPR011051">
    <property type="entry name" value="RmlC_Cupin_sf"/>
</dbReference>
<evidence type="ECO:0000256" key="9">
    <source>
        <dbReference type="RuleBase" id="RU004190"/>
    </source>
</evidence>
<dbReference type="InterPro" id="IPR049577">
    <property type="entry name" value="GMPP_N"/>
</dbReference>
<accession>A0ABW8DA81</accession>
<dbReference type="CDD" id="cd02509">
    <property type="entry name" value="GDP-M1P_Guanylyltransferase"/>
    <property type="match status" value="1"/>
</dbReference>
<keyword evidence="7" id="KW-0342">GTP-binding</keyword>
<evidence type="ECO:0000313" key="14">
    <source>
        <dbReference type="Proteomes" id="UP001615550"/>
    </source>
</evidence>
<dbReference type="GO" id="GO:0004475">
    <property type="term" value="F:mannose-1-phosphate guanylyltransferase (GTP) activity"/>
    <property type="evidence" value="ECO:0007669"/>
    <property type="project" value="UniProtKB-EC"/>
</dbReference>
<dbReference type="InterPro" id="IPR051161">
    <property type="entry name" value="Mannose-6P_isomerase_type2"/>
</dbReference>
<dbReference type="Pfam" id="PF00483">
    <property type="entry name" value="NTP_transferase"/>
    <property type="match status" value="1"/>
</dbReference>
<evidence type="ECO:0000256" key="4">
    <source>
        <dbReference type="ARBA" id="ARBA00022679"/>
    </source>
</evidence>
<evidence type="ECO:0000259" key="11">
    <source>
        <dbReference type="Pfam" id="PF01050"/>
    </source>
</evidence>
<dbReference type="Gene3D" id="3.90.550.10">
    <property type="entry name" value="Spore Coat Polysaccharide Biosynthesis Protein SpsA, Chain A"/>
    <property type="match status" value="1"/>
</dbReference>
<dbReference type="RefSeq" id="WP_400188430.1">
    <property type="nucleotide sequence ID" value="NZ_JBGORX010000007.1"/>
</dbReference>
<dbReference type="EC" id="2.7.7.13" evidence="3"/>
<dbReference type="SUPFAM" id="SSF51182">
    <property type="entry name" value="RmlC-like cupins"/>
    <property type="match status" value="1"/>
</dbReference>
<dbReference type="NCBIfam" id="TIGR01479">
    <property type="entry name" value="GMP_PMI"/>
    <property type="match status" value="1"/>
</dbReference>
<keyword evidence="14" id="KW-1185">Reference proteome</keyword>